<name>A0ABT8SDJ8_9BURK</name>
<accession>A0ABT8SDJ8</accession>
<evidence type="ECO:0000313" key="2">
    <source>
        <dbReference type="Proteomes" id="UP001169027"/>
    </source>
</evidence>
<dbReference type="EMBL" id="JAUKVY010000034">
    <property type="protein sequence ID" value="MDO1536983.1"/>
    <property type="molecule type" value="Genomic_DNA"/>
</dbReference>
<reference evidence="1" key="1">
    <citation type="submission" date="2023-06" db="EMBL/GenBank/DDBJ databases">
        <authorList>
            <person name="Jiang Y."/>
            <person name="Liu Q."/>
        </authorList>
    </citation>
    <scope>NUCLEOTIDE SEQUENCE</scope>
    <source>
        <strain evidence="1">CGMCC 1.12090</strain>
    </source>
</reference>
<dbReference type="RefSeq" id="WP_301815208.1">
    <property type="nucleotide sequence ID" value="NZ_JAUJZH010000034.1"/>
</dbReference>
<gene>
    <name evidence="1" type="ORF">Q2T77_32430</name>
</gene>
<keyword evidence="2" id="KW-1185">Reference proteome</keyword>
<proteinExistence type="predicted"/>
<evidence type="ECO:0000313" key="1">
    <source>
        <dbReference type="EMBL" id="MDO1536983.1"/>
    </source>
</evidence>
<protein>
    <submittedName>
        <fullName evidence="1">Uncharacterized protein</fullName>
    </submittedName>
</protein>
<dbReference type="Proteomes" id="UP001169027">
    <property type="component" value="Unassembled WGS sequence"/>
</dbReference>
<comment type="caution">
    <text evidence="1">The sequence shown here is derived from an EMBL/GenBank/DDBJ whole genome shotgun (WGS) entry which is preliminary data.</text>
</comment>
<organism evidence="1 2">
    <name type="scientific">Variovorax ginsengisoli</name>
    <dbReference type="NCBI Taxonomy" id="363844"/>
    <lineage>
        <taxon>Bacteria</taxon>
        <taxon>Pseudomonadati</taxon>
        <taxon>Pseudomonadota</taxon>
        <taxon>Betaproteobacteria</taxon>
        <taxon>Burkholderiales</taxon>
        <taxon>Comamonadaceae</taxon>
        <taxon>Variovorax</taxon>
    </lineage>
</organism>
<sequence length="77" mass="8376">MEKIRHVHSGRFTLKGYGQAAPEGKFIATFVVTEHQGNAELEIKSSTGNVYGTDHEAAEAGLEAATVWLEKHRPVNG</sequence>